<reference evidence="2" key="1">
    <citation type="submission" date="2023-03" db="EMBL/GenBank/DDBJ databases">
        <title>Massive genome expansion in bonnet fungi (Mycena s.s.) driven by repeated elements and novel gene families across ecological guilds.</title>
        <authorList>
            <consortium name="Lawrence Berkeley National Laboratory"/>
            <person name="Harder C.B."/>
            <person name="Miyauchi S."/>
            <person name="Viragh M."/>
            <person name="Kuo A."/>
            <person name="Thoen E."/>
            <person name="Andreopoulos B."/>
            <person name="Lu D."/>
            <person name="Skrede I."/>
            <person name="Drula E."/>
            <person name="Henrissat B."/>
            <person name="Morin E."/>
            <person name="Kohler A."/>
            <person name="Barry K."/>
            <person name="LaButti K."/>
            <person name="Morin E."/>
            <person name="Salamov A."/>
            <person name="Lipzen A."/>
            <person name="Mereny Z."/>
            <person name="Hegedus B."/>
            <person name="Baldrian P."/>
            <person name="Stursova M."/>
            <person name="Weitz H."/>
            <person name="Taylor A."/>
            <person name="Grigoriev I.V."/>
            <person name="Nagy L.G."/>
            <person name="Martin F."/>
            <person name="Kauserud H."/>
        </authorList>
    </citation>
    <scope>NUCLEOTIDE SEQUENCE</scope>
    <source>
        <strain evidence="2">9284</strain>
    </source>
</reference>
<evidence type="ECO:0000313" key="3">
    <source>
        <dbReference type="Proteomes" id="UP001221142"/>
    </source>
</evidence>
<dbReference type="AlphaFoldDB" id="A0AAD7AXW4"/>
<name>A0AAD7AXW4_9AGAR</name>
<protein>
    <submittedName>
        <fullName evidence="2">Uncharacterized protein</fullName>
    </submittedName>
</protein>
<feature type="region of interest" description="Disordered" evidence="1">
    <location>
        <begin position="481"/>
        <end position="549"/>
    </location>
</feature>
<sequence>MQAVYSTSTEVKIHQAIRHEWTSFQSWMFEHRRLEAREREILHNAQRRWGKMKAPDKEQIDGLHEEFTEDARREWLARVRQHQLHLEHWVMTQDEKHELEKTLEWTYKDMVDAYVKEQAELGPLYQRVDPVSFGSPQPPSMSKFMHPKEPEHRPAYENWGAEIGASTSARSAHPKSPDPKHAYENWAAELARLHGKSPSKQRARSEKSAELPSMPLYFVGALLQGTDLDAVAASHLEEFAVAASEAKIREYYDAALKASLRFQRTLPTLDAAQREEFQDEFDVWMRELANKKEREWKAITIQELRKHQAHELQRRAAQQRAMRPRASPPRRRMRQRDWDYSDDGWNVINSPQTQSSRRTAQRDLFEGYQSPESWSTYLEEYQSPPPPPPPPPARARRPKRRPVESEEEYARRPRDGGLFRAMARRNPLRTTSGVAATPKATATSSRDWSAVHVDELARKPDKVTEKGDRLVVRLDGAKPSVLKKQPKNHSTRRPGGGQNATVGSVARGPRGVSFGGGVSHEEGRVERQVVSQGPAQPHKAEAQHDGVGHRVGGSVGKFGLKSPRVPSKTVRFTPSTISTTDSITSRVKSLAFRKLNENHASRFIEGFSRAM</sequence>
<feature type="compositionally biased region" description="Pro residues" evidence="1">
    <location>
        <begin position="383"/>
        <end position="393"/>
    </location>
</feature>
<evidence type="ECO:0000256" key="1">
    <source>
        <dbReference type="SAM" id="MobiDB-lite"/>
    </source>
</evidence>
<proteinExistence type="predicted"/>
<comment type="caution">
    <text evidence="2">The sequence shown here is derived from an EMBL/GenBank/DDBJ whole genome shotgun (WGS) entry which is preliminary data.</text>
</comment>
<dbReference type="EMBL" id="JARKIF010000137">
    <property type="protein sequence ID" value="KAJ7603586.1"/>
    <property type="molecule type" value="Genomic_DNA"/>
</dbReference>
<gene>
    <name evidence="2" type="ORF">FB45DRAFT_960203</name>
</gene>
<feature type="compositionally biased region" description="Low complexity" evidence="1">
    <location>
        <begin position="315"/>
        <end position="325"/>
    </location>
</feature>
<keyword evidence="3" id="KW-1185">Reference proteome</keyword>
<feature type="region of interest" description="Disordered" evidence="1">
    <location>
        <begin position="309"/>
        <end position="363"/>
    </location>
</feature>
<evidence type="ECO:0000313" key="2">
    <source>
        <dbReference type="EMBL" id="KAJ7603586.1"/>
    </source>
</evidence>
<feature type="compositionally biased region" description="Polar residues" evidence="1">
    <location>
        <begin position="347"/>
        <end position="358"/>
    </location>
</feature>
<feature type="compositionally biased region" description="Polar residues" evidence="1">
    <location>
        <begin position="428"/>
        <end position="447"/>
    </location>
</feature>
<feature type="region of interest" description="Disordered" evidence="1">
    <location>
        <begin position="130"/>
        <end position="153"/>
    </location>
</feature>
<feature type="compositionally biased region" description="Basic and acidic residues" evidence="1">
    <location>
        <begin position="401"/>
        <end position="417"/>
    </location>
</feature>
<feature type="region of interest" description="Disordered" evidence="1">
    <location>
        <begin position="378"/>
        <end position="450"/>
    </location>
</feature>
<feature type="compositionally biased region" description="Basic and acidic residues" evidence="1">
    <location>
        <begin position="538"/>
        <end position="548"/>
    </location>
</feature>
<dbReference type="Proteomes" id="UP001221142">
    <property type="component" value="Unassembled WGS sequence"/>
</dbReference>
<accession>A0AAD7AXW4</accession>
<organism evidence="2 3">
    <name type="scientific">Roridomyces roridus</name>
    <dbReference type="NCBI Taxonomy" id="1738132"/>
    <lineage>
        <taxon>Eukaryota</taxon>
        <taxon>Fungi</taxon>
        <taxon>Dikarya</taxon>
        <taxon>Basidiomycota</taxon>
        <taxon>Agaricomycotina</taxon>
        <taxon>Agaricomycetes</taxon>
        <taxon>Agaricomycetidae</taxon>
        <taxon>Agaricales</taxon>
        <taxon>Marasmiineae</taxon>
        <taxon>Mycenaceae</taxon>
        <taxon>Roridomyces</taxon>
    </lineage>
</organism>